<evidence type="ECO:0000256" key="5">
    <source>
        <dbReference type="ARBA" id="ARBA00022771"/>
    </source>
</evidence>
<evidence type="ECO:0000259" key="12">
    <source>
        <dbReference type="Pfam" id="PF04057"/>
    </source>
</evidence>
<dbReference type="CDD" id="cd04474">
    <property type="entry name" value="RPA1_DBD_A"/>
    <property type="match status" value="1"/>
</dbReference>
<dbReference type="NCBIfam" id="TIGR00617">
    <property type="entry name" value="rpa1"/>
    <property type="match status" value="1"/>
</dbReference>
<dbReference type="GO" id="GO:0000722">
    <property type="term" value="P:telomere maintenance via recombination"/>
    <property type="evidence" value="ECO:0007669"/>
    <property type="project" value="EnsemblFungi"/>
</dbReference>
<feature type="domain" description="Replication protein A OB" evidence="14">
    <location>
        <begin position="342"/>
        <end position="436"/>
    </location>
</feature>
<dbReference type="GO" id="GO:0007131">
    <property type="term" value="P:reciprocal meiotic recombination"/>
    <property type="evidence" value="ECO:0007669"/>
    <property type="project" value="EnsemblFungi"/>
</dbReference>
<evidence type="ECO:0000259" key="14">
    <source>
        <dbReference type="Pfam" id="PF16900"/>
    </source>
</evidence>
<keyword evidence="3 9" id="KW-0235">DNA replication</keyword>
<dbReference type="PANTHER" id="PTHR47165:SF4">
    <property type="entry name" value="OS03G0429900 PROTEIN"/>
    <property type="match status" value="1"/>
</dbReference>
<feature type="compositionally biased region" description="Polar residues" evidence="10">
    <location>
        <begin position="176"/>
        <end position="187"/>
    </location>
</feature>
<keyword evidence="16" id="KW-1185">Reference proteome</keyword>
<keyword evidence="5 9" id="KW-0863">Zinc-finger</keyword>
<dbReference type="OrthoDB" id="1751331at2759"/>
<keyword evidence="6 9" id="KW-0862">Zinc</keyword>
<dbReference type="Gene3D" id="2.40.50.140">
    <property type="entry name" value="Nucleic acid-binding proteins"/>
    <property type="match status" value="4"/>
</dbReference>
<dbReference type="GO" id="GO:0003690">
    <property type="term" value="F:double-stranded DNA binding"/>
    <property type="evidence" value="ECO:0007669"/>
    <property type="project" value="EnsemblFungi"/>
</dbReference>
<dbReference type="EMBL" id="KQ965881">
    <property type="protein sequence ID" value="KXS09224.1"/>
    <property type="molecule type" value="Genomic_DNA"/>
</dbReference>
<dbReference type="InterPro" id="IPR031657">
    <property type="entry name" value="REPA_OB_2"/>
</dbReference>
<evidence type="ECO:0000256" key="8">
    <source>
        <dbReference type="ARBA" id="ARBA00023242"/>
    </source>
</evidence>
<dbReference type="GO" id="GO:0008270">
    <property type="term" value="F:zinc ion binding"/>
    <property type="evidence" value="ECO:0007669"/>
    <property type="project" value="UniProtKB-KW"/>
</dbReference>
<protein>
    <recommendedName>
        <fullName evidence="9">Replication protein A subunit</fullName>
    </recommendedName>
</protein>
<dbReference type="GO" id="GO:0003697">
    <property type="term" value="F:single-stranded DNA binding"/>
    <property type="evidence" value="ECO:0007669"/>
    <property type="project" value="EnsemblFungi"/>
</dbReference>
<sequence>MQQLTPNAVQSIWYEEQPGQHGTYVLQAVNIKLVAGQTARYRIMMSDGTHFIQGMLATQLNDILTSGVLQRNGLFRLTEYVLNTVSTRRVVVILNIEVLTPNNGQVERFGNPRNIEEVANSNDGHGNELQHGRAQRPPPTYQGGLNGQGSSSINGDYQQLQQQRNTGSNYGGQYAGGNSYQSQPTTAGTYGGGSGGGGRGSGGGGSNGGGGIPDGLGPIFPISHLSPYQNKWTIRARAVNKSDIKSWSNQRGEGTLFSVTFVDESGEIRATGFSEAVKTFYEVIQEGQVYYVSRAMIRQAKKQWGVQNEYEMTLDPSSVVERCDDSAAANVPGTKFNFVPLDRLMEFEKDQTIDVVGVVHSYSEATTIIGKQSQKPIEKRELTLVDDSNRQVRLTLWGRQATEFRAEDNPVLAVKGARLGDYGGRSLSASAGCSLVFNPDVPEATNLRAWYDHLQPKPDFNGYNNAGPGATAGGATARKDNFKMISQIKDESLGQSDTPDFFNVRATIIFIRNENIGYPACPTPNCNKKVTEEAPGQWRCEKCNKTYPEPHYRYILSVSVSDHTGQAWLTAFNEIGVQLLGMEAGDVLRLKDNGSPGEFDAVFSDGTFKMFDFRIKARSESYNDEVKTRLQIMSMTPVNWKSASQQLLGTIESYEKSG</sequence>
<dbReference type="InterPro" id="IPR012340">
    <property type="entry name" value="NA-bd_OB-fold"/>
</dbReference>
<dbReference type="Pfam" id="PF01336">
    <property type="entry name" value="tRNA_anti-codon"/>
    <property type="match status" value="1"/>
</dbReference>
<dbReference type="GO" id="GO:0140445">
    <property type="term" value="C:chromosome, telomeric repeat region"/>
    <property type="evidence" value="ECO:0007669"/>
    <property type="project" value="EnsemblFungi"/>
</dbReference>
<reference evidence="15 16" key="1">
    <citation type="journal article" date="2015" name="Genome Biol. Evol.">
        <title>Phylogenomic analyses indicate that early fungi evolved digesting cell walls of algal ancestors of land plants.</title>
        <authorList>
            <person name="Chang Y."/>
            <person name="Wang S."/>
            <person name="Sekimoto S."/>
            <person name="Aerts A.L."/>
            <person name="Choi C."/>
            <person name="Clum A."/>
            <person name="LaButti K.M."/>
            <person name="Lindquist E.A."/>
            <person name="Yee Ngan C."/>
            <person name="Ohm R.A."/>
            <person name="Salamov A.A."/>
            <person name="Grigoriev I.V."/>
            <person name="Spatafora J.W."/>
            <person name="Berbee M.L."/>
        </authorList>
    </citation>
    <scope>NUCLEOTIDE SEQUENCE [LARGE SCALE GENOMIC DNA]</scope>
    <source>
        <strain evidence="15 16">JEL478</strain>
    </source>
</reference>
<evidence type="ECO:0000256" key="4">
    <source>
        <dbReference type="ARBA" id="ARBA00022723"/>
    </source>
</evidence>
<dbReference type="GO" id="GO:0000724">
    <property type="term" value="P:double-strand break repair via homologous recombination"/>
    <property type="evidence" value="ECO:0007669"/>
    <property type="project" value="EnsemblFungi"/>
</dbReference>
<evidence type="ECO:0000256" key="1">
    <source>
        <dbReference type="ARBA" id="ARBA00004123"/>
    </source>
</evidence>
<evidence type="ECO:0000259" key="11">
    <source>
        <dbReference type="Pfam" id="PF01336"/>
    </source>
</evidence>
<dbReference type="InterPro" id="IPR013955">
    <property type="entry name" value="Rep_factor-A_C"/>
</dbReference>
<keyword evidence="4 9" id="KW-0479">Metal-binding</keyword>
<comment type="function">
    <text evidence="9">As part of the replication protein A (RPA/RP-A), a single-stranded DNA-binding heterotrimeric complex, may play an essential role in DNA replication, recombination and repair. Binds and stabilizes single-stranded DNA intermediates, preventing complementary DNA reannealing and recruiting different proteins involved in DNA metabolism.</text>
</comment>
<feature type="domain" description="Replication factor-A protein 1 N-terminal" evidence="12">
    <location>
        <begin position="4"/>
        <end position="100"/>
    </location>
</feature>
<keyword evidence="8 9" id="KW-0539">Nucleus</keyword>
<feature type="region of interest" description="Disordered" evidence="10">
    <location>
        <begin position="116"/>
        <end position="215"/>
    </location>
</feature>
<dbReference type="CDD" id="cd04476">
    <property type="entry name" value="RPA1_DBD_C"/>
    <property type="match status" value="1"/>
</dbReference>
<keyword evidence="7 9" id="KW-0238">DNA-binding</keyword>
<evidence type="ECO:0000256" key="3">
    <source>
        <dbReference type="ARBA" id="ARBA00022705"/>
    </source>
</evidence>
<dbReference type="GO" id="GO:0045184">
    <property type="term" value="P:establishment of protein localization"/>
    <property type="evidence" value="ECO:0007669"/>
    <property type="project" value="EnsemblFungi"/>
</dbReference>
<dbReference type="GO" id="GO:0006265">
    <property type="term" value="P:DNA topological change"/>
    <property type="evidence" value="ECO:0007669"/>
    <property type="project" value="EnsemblFungi"/>
</dbReference>
<dbReference type="PANTHER" id="PTHR47165">
    <property type="entry name" value="OS03G0429900 PROTEIN"/>
    <property type="match status" value="1"/>
</dbReference>
<dbReference type="CDD" id="cd04477">
    <property type="entry name" value="RPA1N"/>
    <property type="match status" value="1"/>
</dbReference>
<proteinExistence type="inferred from homology"/>
<dbReference type="Proteomes" id="UP000070544">
    <property type="component" value="Unassembled WGS sequence"/>
</dbReference>
<dbReference type="FunFam" id="2.40.50.140:FF:000041">
    <property type="entry name" value="Replication protein A subunit"/>
    <property type="match status" value="1"/>
</dbReference>
<evidence type="ECO:0000256" key="6">
    <source>
        <dbReference type="ARBA" id="ARBA00022833"/>
    </source>
</evidence>
<dbReference type="FunFam" id="2.40.50.140:FF:000117">
    <property type="entry name" value="Replication protein A subunit"/>
    <property type="match status" value="1"/>
</dbReference>
<dbReference type="GO" id="GO:0016567">
    <property type="term" value="P:protein ubiquitination"/>
    <property type="evidence" value="ECO:0007669"/>
    <property type="project" value="EnsemblFungi"/>
</dbReference>
<dbReference type="InterPro" id="IPR004365">
    <property type="entry name" value="NA-bd_OB_tRNA"/>
</dbReference>
<comment type="subunit">
    <text evidence="9">Component of the heterotrimeric canonical replication protein A complex (RPA).</text>
</comment>
<name>A0A138ZXL7_GONPJ</name>
<feature type="compositionally biased region" description="Gly residues" evidence="10">
    <location>
        <begin position="189"/>
        <end position="214"/>
    </location>
</feature>
<dbReference type="GO" id="GO:0035861">
    <property type="term" value="C:site of double-strand break"/>
    <property type="evidence" value="ECO:0007669"/>
    <property type="project" value="EnsemblFungi"/>
</dbReference>
<evidence type="ECO:0000256" key="7">
    <source>
        <dbReference type="ARBA" id="ARBA00023125"/>
    </source>
</evidence>
<feature type="domain" description="OB" evidence="11">
    <location>
        <begin position="232"/>
        <end position="312"/>
    </location>
</feature>
<evidence type="ECO:0000313" key="15">
    <source>
        <dbReference type="EMBL" id="KXS09224.1"/>
    </source>
</evidence>
<evidence type="ECO:0000313" key="16">
    <source>
        <dbReference type="Proteomes" id="UP000070544"/>
    </source>
</evidence>
<comment type="subcellular location">
    <subcellularLocation>
        <location evidence="1 9">Nucleus</location>
    </subcellularLocation>
</comment>
<dbReference type="InterPro" id="IPR047192">
    <property type="entry name" value="Euk_RPA1_DBD_C"/>
</dbReference>
<comment type="similarity">
    <text evidence="2 9">Belongs to the replication factor A protein 1 family.</text>
</comment>
<dbReference type="STRING" id="1344416.A0A138ZXL7"/>
<dbReference type="GO" id="GO:0007004">
    <property type="term" value="P:telomere maintenance via telomerase"/>
    <property type="evidence" value="ECO:0007669"/>
    <property type="project" value="EnsemblFungi"/>
</dbReference>
<dbReference type="Pfam" id="PF16900">
    <property type="entry name" value="REPA_OB_2"/>
    <property type="match status" value="1"/>
</dbReference>
<dbReference type="GO" id="GO:0006289">
    <property type="term" value="P:nucleotide-excision repair"/>
    <property type="evidence" value="ECO:0007669"/>
    <property type="project" value="EnsemblFungi"/>
</dbReference>
<dbReference type="OMA" id="DQCDAFY"/>
<dbReference type="CDD" id="cd04475">
    <property type="entry name" value="RPA1_DBD_B"/>
    <property type="match status" value="1"/>
</dbReference>
<dbReference type="FunFam" id="2.40.50.140:FF:000090">
    <property type="entry name" value="Replication protein A subunit"/>
    <property type="match status" value="1"/>
</dbReference>
<dbReference type="GO" id="GO:0005829">
    <property type="term" value="C:cytosol"/>
    <property type="evidence" value="ECO:0007669"/>
    <property type="project" value="EnsemblFungi"/>
</dbReference>
<dbReference type="Pfam" id="PF04057">
    <property type="entry name" value="Rep-A_N"/>
    <property type="match status" value="1"/>
</dbReference>
<dbReference type="InterPro" id="IPR007199">
    <property type="entry name" value="Rep_factor-A_N"/>
</dbReference>
<gene>
    <name evidence="15" type="ORF">M427DRAFT_117691</name>
</gene>
<dbReference type="InterPro" id="IPR004591">
    <property type="entry name" value="Rfa1"/>
</dbReference>
<dbReference type="GO" id="GO:0000785">
    <property type="term" value="C:chromatin"/>
    <property type="evidence" value="ECO:0007669"/>
    <property type="project" value="EnsemblFungi"/>
</dbReference>
<evidence type="ECO:0000256" key="9">
    <source>
        <dbReference type="RuleBase" id="RU364130"/>
    </source>
</evidence>
<dbReference type="FunFam" id="2.40.50.140:FF:000064">
    <property type="entry name" value="Replication protein A subunit"/>
    <property type="match status" value="1"/>
</dbReference>
<feature type="compositionally biased region" description="Polar residues" evidence="10">
    <location>
        <begin position="148"/>
        <end position="168"/>
    </location>
</feature>
<dbReference type="GO" id="GO:0043565">
    <property type="term" value="F:sequence-specific DNA binding"/>
    <property type="evidence" value="ECO:0007669"/>
    <property type="project" value="EnsemblFungi"/>
</dbReference>
<dbReference type="GO" id="GO:0033260">
    <property type="term" value="P:nuclear DNA replication"/>
    <property type="evidence" value="ECO:0007669"/>
    <property type="project" value="EnsemblFungi"/>
</dbReference>
<evidence type="ECO:0000256" key="10">
    <source>
        <dbReference type="SAM" id="MobiDB-lite"/>
    </source>
</evidence>
<accession>A0A138ZXL7</accession>
<dbReference type="AlphaFoldDB" id="A0A138ZXL7"/>
<dbReference type="SUPFAM" id="SSF50249">
    <property type="entry name" value="Nucleic acid-binding proteins"/>
    <property type="match status" value="4"/>
</dbReference>
<dbReference type="GO" id="GO:0005662">
    <property type="term" value="C:DNA replication factor A complex"/>
    <property type="evidence" value="ECO:0007669"/>
    <property type="project" value="EnsemblFungi"/>
</dbReference>
<evidence type="ECO:0000259" key="13">
    <source>
        <dbReference type="Pfam" id="PF08646"/>
    </source>
</evidence>
<dbReference type="GO" id="GO:0043934">
    <property type="term" value="P:sporulation"/>
    <property type="evidence" value="ECO:0007669"/>
    <property type="project" value="EnsemblFungi"/>
</dbReference>
<feature type="domain" description="Replication factor A C-terminal" evidence="13">
    <location>
        <begin position="501"/>
        <end position="647"/>
    </location>
</feature>
<evidence type="ECO:0000256" key="2">
    <source>
        <dbReference type="ARBA" id="ARBA00005690"/>
    </source>
</evidence>
<organism evidence="15 16">
    <name type="scientific">Gonapodya prolifera (strain JEL478)</name>
    <name type="common">Monoblepharis prolifera</name>
    <dbReference type="NCBI Taxonomy" id="1344416"/>
    <lineage>
        <taxon>Eukaryota</taxon>
        <taxon>Fungi</taxon>
        <taxon>Fungi incertae sedis</taxon>
        <taxon>Chytridiomycota</taxon>
        <taxon>Chytridiomycota incertae sedis</taxon>
        <taxon>Monoblepharidomycetes</taxon>
        <taxon>Monoblepharidales</taxon>
        <taxon>Gonapodyaceae</taxon>
        <taxon>Gonapodya</taxon>
    </lineage>
</organism>
<dbReference type="Pfam" id="PF08646">
    <property type="entry name" value="Rep_fac-A_C"/>
    <property type="match status" value="1"/>
</dbReference>
<dbReference type="GO" id="GO:0030491">
    <property type="term" value="P:heteroduplex formation"/>
    <property type="evidence" value="ECO:0007669"/>
    <property type="project" value="EnsemblFungi"/>
</dbReference>
<dbReference type="GO" id="GO:0000794">
    <property type="term" value="C:condensed nuclear chromosome"/>
    <property type="evidence" value="ECO:0007669"/>
    <property type="project" value="EnsemblFungi"/>
</dbReference>